<dbReference type="GO" id="GO:0016020">
    <property type="term" value="C:membrane"/>
    <property type="evidence" value="ECO:0007669"/>
    <property type="project" value="UniProtKB-SubCell"/>
</dbReference>
<dbReference type="PANTHER" id="PTHR21461">
    <property type="entry name" value="GLYCOSYLTRANSFERASE FAMILY 92 PROTEIN"/>
    <property type="match status" value="1"/>
</dbReference>
<sequence length="343" mass="38606">MRVLLVSALRDEGPHLLEWVAHHRALGVTDFLLFSNDCSDGTDAMLDALARVGVVHRRNPPPQGKSLQWNALKEAWGHPLRKQADWILCIDSDEFVNLRPPLKTLPDLIGEIEGADAIVMPWRLFGHNGQRRLVDAPTTRLFTRAAPEACDYPVGARQVKTLFRRKGPFAQIGVHRPRMKKGQADQAYWVDGSGVYLPDAFSQNEQRIALYGHPEASRLVQLNHYSLRSAESFMLKRRRGLPNRKGKPVDLMYWVERNFNTVEDTSIAHLEPGTQAVLAELAAIPGLADLHARAHAAHHAAFEEMLREEAELKLYGRLLLAADSTPLPQDEIAELIRRFQRAG</sequence>
<comment type="subcellular location">
    <subcellularLocation>
        <location evidence="1">Membrane</location>
        <topology evidence="1">Single-pass membrane protein</topology>
    </subcellularLocation>
</comment>
<dbReference type="GO" id="GO:0016757">
    <property type="term" value="F:glycosyltransferase activity"/>
    <property type="evidence" value="ECO:0007669"/>
    <property type="project" value="TreeGrafter"/>
</dbReference>
<dbReference type="Pfam" id="PF13704">
    <property type="entry name" value="Glyco_tranf_2_4"/>
    <property type="match status" value="1"/>
</dbReference>
<dbReference type="GO" id="GO:0005737">
    <property type="term" value="C:cytoplasm"/>
    <property type="evidence" value="ECO:0007669"/>
    <property type="project" value="TreeGrafter"/>
</dbReference>
<dbReference type="SUPFAM" id="SSF53448">
    <property type="entry name" value="Nucleotide-diphospho-sugar transferases"/>
    <property type="match status" value="1"/>
</dbReference>
<evidence type="ECO:0000256" key="2">
    <source>
        <dbReference type="ARBA" id="ARBA00022692"/>
    </source>
</evidence>
<dbReference type="Gene3D" id="3.90.550.10">
    <property type="entry name" value="Spore Coat Polysaccharide Biosynthesis Protein SpsA, Chain A"/>
    <property type="match status" value="1"/>
</dbReference>
<accession>A0AAE3NLT1</accession>
<proteinExistence type="predicted"/>
<evidence type="ECO:0000313" key="5">
    <source>
        <dbReference type="Proteomes" id="UP001220964"/>
    </source>
</evidence>
<reference evidence="4" key="1">
    <citation type="submission" date="2023-03" db="EMBL/GenBank/DDBJ databases">
        <title>Multiphase analysis and comparison of six strains from genera Psychromarinibacter, Lutimaribacter, and Maritimibacter, including a novel species: Psychromarinibacter sediminicola sp. nov.</title>
        <authorList>
            <person name="Wang Y.-H."/>
            <person name="Ye M.-Q."/>
            <person name="Du Z.-J."/>
        </authorList>
    </citation>
    <scope>NUCLEOTIDE SEQUENCE</scope>
    <source>
        <strain evidence="4">C21-152</strain>
    </source>
</reference>
<evidence type="ECO:0000313" key="4">
    <source>
        <dbReference type="EMBL" id="MDF0599653.1"/>
    </source>
</evidence>
<protein>
    <submittedName>
        <fullName evidence="4">Glycosyltransferase family 2 protein</fullName>
    </submittedName>
</protein>
<keyword evidence="3" id="KW-0472">Membrane</keyword>
<dbReference type="Proteomes" id="UP001220964">
    <property type="component" value="Unassembled WGS sequence"/>
</dbReference>
<evidence type="ECO:0000256" key="1">
    <source>
        <dbReference type="ARBA" id="ARBA00004167"/>
    </source>
</evidence>
<keyword evidence="3" id="KW-1133">Transmembrane helix</keyword>
<gene>
    <name evidence="4" type="ORF">P1J78_02805</name>
</gene>
<dbReference type="AlphaFoldDB" id="A0AAE3NLT1"/>
<dbReference type="PANTHER" id="PTHR21461:SF69">
    <property type="entry name" value="GLYCOSYLTRANSFERASE FAMILY 92 PROTEIN"/>
    <property type="match status" value="1"/>
</dbReference>
<dbReference type="RefSeq" id="WP_275565796.1">
    <property type="nucleotide sequence ID" value="NZ_JARGYC010000004.1"/>
</dbReference>
<comment type="caution">
    <text evidence="4">The sequence shown here is derived from an EMBL/GenBank/DDBJ whole genome shotgun (WGS) entry which is preliminary data.</text>
</comment>
<keyword evidence="5" id="KW-1185">Reference proteome</keyword>
<dbReference type="EMBL" id="JARGYC010000004">
    <property type="protein sequence ID" value="MDF0599653.1"/>
    <property type="molecule type" value="Genomic_DNA"/>
</dbReference>
<organism evidence="4 5">
    <name type="scientific">Psychromarinibacter sediminicola</name>
    <dbReference type="NCBI Taxonomy" id="3033385"/>
    <lineage>
        <taxon>Bacteria</taxon>
        <taxon>Pseudomonadati</taxon>
        <taxon>Pseudomonadota</taxon>
        <taxon>Alphaproteobacteria</taxon>
        <taxon>Rhodobacterales</taxon>
        <taxon>Paracoccaceae</taxon>
        <taxon>Psychromarinibacter</taxon>
    </lineage>
</organism>
<name>A0AAE3NLT1_9RHOB</name>
<keyword evidence="2" id="KW-0812">Transmembrane</keyword>
<dbReference type="InterPro" id="IPR029044">
    <property type="entry name" value="Nucleotide-diphossugar_trans"/>
</dbReference>
<evidence type="ECO:0000256" key="3">
    <source>
        <dbReference type="ARBA" id="ARBA00022989"/>
    </source>
</evidence>